<keyword evidence="2" id="KW-0812">Transmembrane</keyword>
<keyword evidence="5" id="KW-0813">Transport</keyword>
<keyword evidence="5" id="KW-0333">Golgi apparatus</keyword>
<organism evidence="8 9">
    <name type="scientific">Neoarthrinium moseri</name>
    <dbReference type="NCBI Taxonomy" id="1658444"/>
    <lineage>
        <taxon>Eukaryota</taxon>
        <taxon>Fungi</taxon>
        <taxon>Dikarya</taxon>
        <taxon>Ascomycota</taxon>
        <taxon>Pezizomycotina</taxon>
        <taxon>Sordariomycetes</taxon>
        <taxon>Xylariomycetidae</taxon>
        <taxon>Amphisphaeriales</taxon>
        <taxon>Apiosporaceae</taxon>
        <taxon>Neoarthrinium</taxon>
    </lineage>
</organism>
<comment type="subcellular location">
    <subcellularLocation>
        <location evidence="5">Endoplasmic reticulum membrane</location>
        <topology evidence="5">Multi-pass membrane protein</topology>
    </subcellularLocation>
    <subcellularLocation>
        <location evidence="5">Endoplasmic reticulum-Golgi intermediate compartment membrane</location>
        <topology evidence="5">Multi-pass membrane protein</topology>
    </subcellularLocation>
    <subcellularLocation>
        <location evidence="5">Golgi apparatus membrane</location>
        <topology evidence="5">Multi-pass membrane protein</topology>
    </subcellularLocation>
    <subcellularLocation>
        <location evidence="1">Membrane</location>
    </subcellularLocation>
</comment>
<dbReference type="AlphaFoldDB" id="A0A9P9WYP0"/>
<dbReference type="Proteomes" id="UP000829685">
    <property type="component" value="Unassembled WGS sequence"/>
</dbReference>
<evidence type="ECO:0000259" key="6">
    <source>
        <dbReference type="Pfam" id="PF07970"/>
    </source>
</evidence>
<keyword evidence="9" id="KW-1185">Reference proteome</keyword>
<dbReference type="PANTHER" id="PTHR10984">
    <property type="entry name" value="ENDOPLASMIC RETICULUM-GOLGI INTERMEDIATE COMPARTMENT PROTEIN"/>
    <property type="match status" value="1"/>
</dbReference>
<keyword evidence="4" id="KW-0472">Membrane</keyword>
<name>A0A9P9WYP0_9PEZI</name>
<dbReference type="Pfam" id="PF13850">
    <property type="entry name" value="ERGIC_N"/>
    <property type="match status" value="1"/>
</dbReference>
<dbReference type="GO" id="GO:0006890">
    <property type="term" value="P:retrograde vesicle-mediated transport, Golgi to endoplasmic reticulum"/>
    <property type="evidence" value="ECO:0007669"/>
    <property type="project" value="TreeGrafter"/>
</dbReference>
<proteinExistence type="inferred from homology"/>
<gene>
    <name evidence="8" type="ORF">JX265_000531</name>
</gene>
<evidence type="ECO:0000256" key="4">
    <source>
        <dbReference type="ARBA" id="ARBA00023136"/>
    </source>
</evidence>
<evidence type="ECO:0000256" key="5">
    <source>
        <dbReference type="RuleBase" id="RU369013"/>
    </source>
</evidence>
<dbReference type="GO" id="GO:0006888">
    <property type="term" value="P:endoplasmic reticulum to Golgi vesicle-mediated transport"/>
    <property type="evidence" value="ECO:0007669"/>
    <property type="project" value="UniProtKB-UniRule"/>
</dbReference>
<dbReference type="PANTHER" id="PTHR10984:SF81">
    <property type="entry name" value="ER-DERIVED VESICLES PROTEIN ERV41"/>
    <property type="match status" value="1"/>
</dbReference>
<dbReference type="InterPro" id="IPR012936">
    <property type="entry name" value="Erv_C"/>
</dbReference>
<comment type="caution">
    <text evidence="8">The sequence shown here is derived from an EMBL/GenBank/DDBJ whole genome shotgun (WGS) entry which is preliminary data.</text>
</comment>
<evidence type="ECO:0000256" key="2">
    <source>
        <dbReference type="ARBA" id="ARBA00022692"/>
    </source>
</evidence>
<feature type="domain" description="Endoplasmic reticulum vesicle transporter N-terminal" evidence="7">
    <location>
        <begin position="20"/>
        <end position="108"/>
    </location>
</feature>
<dbReference type="Pfam" id="PF07970">
    <property type="entry name" value="COPIIcoated_ERV"/>
    <property type="match status" value="1"/>
</dbReference>
<dbReference type="GO" id="GO:0030134">
    <property type="term" value="C:COPII-coated ER to Golgi transport vesicle"/>
    <property type="evidence" value="ECO:0007669"/>
    <property type="project" value="TreeGrafter"/>
</dbReference>
<dbReference type="InterPro" id="IPR045888">
    <property type="entry name" value="Erv"/>
</dbReference>
<protein>
    <recommendedName>
        <fullName evidence="5">Endoplasmic reticulum-Golgi intermediate compartment protein</fullName>
    </recommendedName>
</protein>
<feature type="domain" description="Endoplasmic reticulum vesicle transporter C-terminal" evidence="6">
    <location>
        <begin position="183"/>
        <end position="339"/>
    </location>
</feature>
<comment type="similarity">
    <text evidence="5">Belongs to the ERGIC family.</text>
</comment>
<dbReference type="GO" id="GO:0033116">
    <property type="term" value="C:endoplasmic reticulum-Golgi intermediate compartment membrane"/>
    <property type="evidence" value="ECO:0007669"/>
    <property type="project" value="UniProtKB-SubCell"/>
</dbReference>
<dbReference type="OrthoDB" id="5541786at2759"/>
<evidence type="ECO:0000256" key="3">
    <source>
        <dbReference type="ARBA" id="ARBA00022989"/>
    </source>
</evidence>
<evidence type="ECO:0000313" key="8">
    <source>
        <dbReference type="EMBL" id="KAI1881705.1"/>
    </source>
</evidence>
<sequence length="375" mass="42281">MMNGYEKHSFDDEPEPGSFVKAFDAFPKSKPQYVTRTAGGGKWTVAMALVSLVLVWAELGTWWRGTENHTFAVEKGVGHSMQINLDIVLRMQCKDLHVNVQDASGDRILAASRLQEDATNWAQWVDNKGVHKLGRDTHGKVVTGAGFHDEGFGEEHVHDIVALGKKKPKWSKTPRIWGRGPADSCRIYGSLDLNKVQGDFHITARGHGYAEFGEHLDHNAFNFSHIVNELSFGPFYPSLVNPLDRTVNVAENHFHKFQYFMSVVPTVYTVGHSHSASRTIFTNQYAVTEQSHQINERMVPGIFFKYDIEPILLTVEESRDGYLTFLIKVINVLSGVLVAGHWGFTLSDWVKEVIGRRRRQQSQGMIGNEKGSYHD</sequence>
<evidence type="ECO:0000259" key="7">
    <source>
        <dbReference type="Pfam" id="PF13850"/>
    </source>
</evidence>
<dbReference type="InterPro" id="IPR039542">
    <property type="entry name" value="Erv_N"/>
</dbReference>
<evidence type="ECO:0000313" key="9">
    <source>
        <dbReference type="Proteomes" id="UP000829685"/>
    </source>
</evidence>
<dbReference type="EMBL" id="JAFIMR010000001">
    <property type="protein sequence ID" value="KAI1881705.1"/>
    <property type="molecule type" value="Genomic_DNA"/>
</dbReference>
<comment type="function">
    <text evidence="5">Plays a role in transport between endoplasmic reticulum and Golgi.</text>
</comment>
<dbReference type="GO" id="GO:0000139">
    <property type="term" value="C:Golgi membrane"/>
    <property type="evidence" value="ECO:0007669"/>
    <property type="project" value="UniProtKB-SubCell"/>
</dbReference>
<accession>A0A9P9WYP0</accession>
<reference evidence="8" key="1">
    <citation type="submission" date="2021-03" db="EMBL/GenBank/DDBJ databases">
        <title>Revisited historic fungal species revealed as producer of novel bioactive compounds through whole genome sequencing and comparative genomics.</title>
        <authorList>
            <person name="Vignolle G.A."/>
            <person name="Hochenegger N."/>
            <person name="Mach R.L."/>
            <person name="Mach-Aigner A.R."/>
            <person name="Javad Rahimi M."/>
            <person name="Salim K.A."/>
            <person name="Chan C.M."/>
            <person name="Lim L.B.L."/>
            <person name="Cai F."/>
            <person name="Druzhinina I.S."/>
            <person name="U'Ren J.M."/>
            <person name="Derntl C."/>
        </authorList>
    </citation>
    <scope>NUCLEOTIDE SEQUENCE</scope>
    <source>
        <strain evidence="8">TUCIM 5799</strain>
    </source>
</reference>
<keyword evidence="5" id="KW-0931">ER-Golgi transport</keyword>
<dbReference type="GO" id="GO:0005789">
    <property type="term" value="C:endoplasmic reticulum membrane"/>
    <property type="evidence" value="ECO:0007669"/>
    <property type="project" value="UniProtKB-SubCell"/>
</dbReference>
<keyword evidence="5" id="KW-0256">Endoplasmic reticulum</keyword>
<evidence type="ECO:0000256" key="1">
    <source>
        <dbReference type="ARBA" id="ARBA00004370"/>
    </source>
</evidence>
<keyword evidence="3" id="KW-1133">Transmembrane helix</keyword>